<organism evidence="9 10">
    <name type="scientific">Mangrovivirga cuniculi</name>
    <dbReference type="NCBI Taxonomy" id="2715131"/>
    <lineage>
        <taxon>Bacteria</taxon>
        <taxon>Pseudomonadati</taxon>
        <taxon>Bacteroidota</taxon>
        <taxon>Cytophagia</taxon>
        <taxon>Cytophagales</taxon>
        <taxon>Mangrovivirgaceae</taxon>
        <taxon>Mangrovivirga</taxon>
    </lineage>
</organism>
<comment type="similarity">
    <text evidence="6">Belongs to the exbB/tolQ family.</text>
</comment>
<evidence type="ECO:0000256" key="4">
    <source>
        <dbReference type="ARBA" id="ARBA00022989"/>
    </source>
</evidence>
<evidence type="ECO:0000256" key="6">
    <source>
        <dbReference type="RuleBase" id="RU004057"/>
    </source>
</evidence>
<dbReference type="GO" id="GO:0005886">
    <property type="term" value="C:plasma membrane"/>
    <property type="evidence" value="ECO:0007669"/>
    <property type="project" value="UniProtKB-SubCell"/>
</dbReference>
<dbReference type="EMBL" id="CP028923">
    <property type="protein sequence ID" value="QCK16130.1"/>
    <property type="molecule type" value="Genomic_DNA"/>
</dbReference>
<dbReference type="KEGG" id="fpf:DCC35_15975"/>
<reference evidence="9 10" key="1">
    <citation type="submission" date="2018-04" db="EMBL/GenBank/DDBJ databases">
        <title>Complete genome uncultured novel isolate.</title>
        <authorList>
            <person name="Merlino G."/>
        </authorList>
    </citation>
    <scope>NUCLEOTIDE SEQUENCE [LARGE SCALE GENOMIC DNA]</scope>
    <source>
        <strain evidence="10">R1DC9</strain>
    </source>
</reference>
<feature type="transmembrane region" description="Helical" evidence="7">
    <location>
        <begin position="96"/>
        <end position="119"/>
    </location>
</feature>
<evidence type="ECO:0000259" key="8">
    <source>
        <dbReference type="Pfam" id="PF01618"/>
    </source>
</evidence>
<comment type="subcellular location">
    <subcellularLocation>
        <location evidence="1">Cell membrane</location>
        <topology evidence="1">Multi-pass membrane protein</topology>
    </subcellularLocation>
    <subcellularLocation>
        <location evidence="6">Membrane</location>
        <topology evidence="6">Multi-pass membrane protein</topology>
    </subcellularLocation>
</comment>
<dbReference type="AlphaFoldDB" id="A0A4D7JRI0"/>
<feature type="transmembrane region" description="Helical" evidence="7">
    <location>
        <begin position="12"/>
        <end position="35"/>
    </location>
</feature>
<keyword evidence="3 7" id="KW-0812">Transmembrane</keyword>
<evidence type="ECO:0000256" key="1">
    <source>
        <dbReference type="ARBA" id="ARBA00004651"/>
    </source>
</evidence>
<keyword evidence="6" id="KW-0813">Transport</keyword>
<keyword evidence="5 7" id="KW-0472">Membrane</keyword>
<keyword evidence="2" id="KW-1003">Cell membrane</keyword>
<name>A0A4D7JRI0_9BACT</name>
<dbReference type="OrthoDB" id="1001678at2"/>
<evidence type="ECO:0000256" key="2">
    <source>
        <dbReference type="ARBA" id="ARBA00022475"/>
    </source>
</evidence>
<gene>
    <name evidence="9" type="ORF">DCC35_15975</name>
</gene>
<evidence type="ECO:0000256" key="7">
    <source>
        <dbReference type="SAM" id="Phobius"/>
    </source>
</evidence>
<dbReference type="Pfam" id="PF01618">
    <property type="entry name" value="MotA_ExbB"/>
    <property type="match status" value="1"/>
</dbReference>
<protein>
    <recommendedName>
        <fullName evidence="8">MotA/TolQ/ExbB proton channel domain-containing protein</fullName>
    </recommendedName>
</protein>
<dbReference type="InterPro" id="IPR002898">
    <property type="entry name" value="MotA_ExbB_proton_chnl"/>
</dbReference>
<dbReference type="Proteomes" id="UP000298616">
    <property type="component" value="Chromosome"/>
</dbReference>
<keyword evidence="6" id="KW-0653">Protein transport</keyword>
<evidence type="ECO:0000256" key="5">
    <source>
        <dbReference type="ARBA" id="ARBA00023136"/>
    </source>
</evidence>
<accession>A0A4D7JRI0</accession>
<sequence>MIELFYSGGPIFMSILTILLLSMLGVALINSWYVFKNKVNDHAENLRKIKRVRSIGLSAFIIGLLGQLIGLFSAFRSIELGIVDVSPELIAEGFKISMITTLYGLFIFLLSLIIWFSLVSSLRNKMAKQGN</sequence>
<evidence type="ECO:0000313" key="9">
    <source>
        <dbReference type="EMBL" id="QCK16130.1"/>
    </source>
</evidence>
<feature type="transmembrane region" description="Helical" evidence="7">
    <location>
        <begin position="55"/>
        <end position="76"/>
    </location>
</feature>
<dbReference type="GO" id="GO:0015031">
    <property type="term" value="P:protein transport"/>
    <property type="evidence" value="ECO:0007669"/>
    <property type="project" value="UniProtKB-KW"/>
</dbReference>
<proteinExistence type="inferred from homology"/>
<dbReference type="RefSeq" id="WP_137091725.1">
    <property type="nucleotide sequence ID" value="NZ_CP028923.1"/>
</dbReference>
<evidence type="ECO:0000256" key="3">
    <source>
        <dbReference type="ARBA" id="ARBA00022692"/>
    </source>
</evidence>
<keyword evidence="4 7" id="KW-1133">Transmembrane helix</keyword>
<evidence type="ECO:0000313" key="10">
    <source>
        <dbReference type="Proteomes" id="UP000298616"/>
    </source>
</evidence>
<keyword evidence="10" id="KW-1185">Reference proteome</keyword>
<feature type="domain" description="MotA/TolQ/ExbB proton channel" evidence="8">
    <location>
        <begin position="46"/>
        <end position="124"/>
    </location>
</feature>